<dbReference type="InParanoid" id="A0A1Y2G0J8"/>
<feature type="compositionally biased region" description="Low complexity" evidence="1">
    <location>
        <begin position="775"/>
        <end position="786"/>
    </location>
</feature>
<keyword evidence="3" id="KW-1185">Reference proteome</keyword>
<feature type="region of interest" description="Disordered" evidence="1">
    <location>
        <begin position="525"/>
        <end position="547"/>
    </location>
</feature>
<evidence type="ECO:0000313" key="3">
    <source>
        <dbReference type="Proteomes" id="UP000193467"/>
    </source>
</evidence>
<organism evidence="2 3">
    <name type="scientific">Leucosporidium creatinivorum</name>
    <dbReference type="NCBI Taxonomy" id="106004"/>
    <lineage>
        <taxon>Eukaryota</taxon>
        <taxon>Fungi</taxon>
        <taxon>Dikarya</taxon>
        <taxon>Basidiomycota</taxon>
        <taxon>Pucciniomycotina</taxon>
        <taxon>Microbotryomycetes</taxon>
        <taxon>Leucosporidiales</taxon>
        <taxon>Leucosporidium</taxon>
    </lineage>
</organism>
<feature type="compositionally biased region" description="Acidic residues" evidence="1">
    <location>
        <begin position="143"/>
        <end position="154"/>
    </location>
</feature>
<feature type="region of interest" description="Disordered" evidence="1">
    <location>
        <begin position="718"/>
        <end position="991"/>
    </location>
</feature>
<reference evidence="2 3" key="1">
    <citation type="submission" date="2016-07" db="EMBL/GenBank/DDBJ databases">
        <title>Pervasive Adenine N6-methylation of Active Genes in Fungi.</title>
        <authorList>
            <consortium name="DOE Joint Genome Institute"/>
            <person name="Mondo S.J."/>
            <person name="Dannebaum R.O."/>
            <person name="Kuo R.C."/>
            <person name="Labutti K."/>
            <person name="Haridas S."/>
            <person name="Kuo A."/>
            <person name="Salamov A."/>
            <person name="Ahrendt S.R."/>
            <person name="Lipzen A."/>
            <person name="Sullivan W."/>
            <person name="Andreopoulos W.B."/>
            <person name="Clum A."/>
            <person name="Lindquist E."/>
            <person name="Daum C."/>
            <person name="Ramamoorthy G.K."/>
            <person name="Gryganskyi A."/>
            <person name="Culley D."/>
            <person name="Magnuson J.K."/>
            <person name="James T.Y."/>
            <person name="O'Malley M.A."/>
            <person name="Stajich J.E."/>
            <person name="Spatafora J.W."/>
            <person name="Visel A."/>
            <person name="Grigoriev I.V."/>
        </authorList>
    </citation>
    <scope>NUCLEOTIDE SEQUENCE [LARGE SCALE GENOMIC DNA]</scope>
    <source>
        <strain evidence="2 3">62-1032</strain>
    </source>
</reference>
<feature type="compositionally biased region" description="Low complexity" evidence="1">
    <location>
        <begin position="901"/>
        <end position="926"/>
    </location>
</feature>
<dbReference type="SUPFAM" id="SSF52047">
    <property type="entry name" value="RNI-like"/>
    <property type="match status" value="1"/>
</dbReference>
<dbReference type="InterPro" id="IPR032675">
    <property type="entry name" value="LRR_dom_sf"/>
</dbReference>
<comment type="caution">
    <text evidence="2">The sequence shown here is derived from an EMBL/GenBank/DDBJ whole genome shotgun (WGS) entry which is preliminary data.</text>
</comment>
<evidence type="ECO:0000313" key="2">
    <source>
        <dbReference type="EMBL" id="ORY88995.1"/>
    </source>
</evidence>
<feature type="compositionally biased region" description="Low complexity" evidence="1">
    <location>
        <begin position="793"/>
        <end position="803"/>
    </location>
</feature>
<gene>
    <name evidence="2" type="ORF">BCR35DRAFT_324009</name>
</gene>
<evidence type="ECO:0000256" key="1">
    <source>
        <dbReference type="SAM" id="MobiDB-lite"/>
    </source>
</evidence>
<name>A0A1Y2G0J8_9BASI</name>
<sequence>MSSSSVGAATGSPTGLLSLPPTLLQRILSLVLQEDPSLSLALISSLGSHIAQHGGLPILLQSITLVDDDALLVDCEQATDAAPLVAQTPLKAVWLSPSKAELVKHLVVVKPPPLDYSTTTLSSAPLGPTSPTPQDALSRQSVDDDDEEQDDDQLGLDLLPPPLEDTSFLLLLTKLSALRTLHWSTARLPPSHLCPALGAACKSLTEFRFELAEVASTSTGDGAAGVGSPRIGGGGGAASGADKLRWDAPDLSALPLSLTTLSLSNLSQLGTRSLASALPSLPNLEDLELARTVFVDDEVMAEIGASARKLRKLKIREMSGTKLSEGGLTEVLEGCIELEMLVLDCVEGRFSKSCWTKLTPLPPQLTTLAIHYAEPSPHKSWTLDHLLSLPSALHTSSLTTLIVSRKPDPGALIPGRHHHSRYPVDQVMVPKPVGDELVQALLERGEEWRVLELDLWKMGSDELKKVMEGCAGLIKLKILFDAPFRGLLTLASSFALSQNLRHFLLSIDPSHTPELNSMNFVVTPPKGSKATSLPPTPGASPSSTLTPLPTIPADADLQFPASLPSPTSMRSPTLGGRRGSLGAVLGMGSNLGPNEGGGQVVTTASYAARSPINTREWRRFLKKTHRLEDIEWYGRGGIGRWRFERGHGHVGGGGIGVGKVEVELEPIVRRVGANGEDMEAGLRSPELGGGGGSVAWRCENRRRRSSSASLAGSCLSTLGLSDASPTSPTLSQSQDDYGSPKTARSSGGFSSTSRGSNGLGLTGLSPATPATGFGTSLPTSTSPTTSYGHHFKSPSPSTAANPTPSRPPLKTSTSTGGAVGGAPVVYPGGWHSGGASKQSPSSFGAIGAKVNLDKEKERHLEREREKERQRVKERQAEAQENAFPPLSPTTSTAVGGGGGTASSSRSTSGRSSKTNSPVLSTGSFPPSTQPPTQPQSPTTTTSTGAGKGRGGGKAGRGGATGGQAAGERVIPGLPSLLQGQGQKRGGGRGRK</sequence>
<evidence type="ECO:0008006" key="4">
    <source>
        <dbReference type="Google" id="ProtNLM"/>
    </source>
</evidence>
<dbReference type="Proteomes" id="UP000193467">
    <property type="component" value="Unassembled WGS sequence"/>
</dbReference>
<feature type="compositionally biased region" description="Gly residues" evidence="1">
    <location>
        <begin position="945"/>
        <end position="964"/>
    </location>
</feature>
<dbReference type="STRING" id="106004.A0A1Y2G0J8"/>
<dbReference type="AlphaFoldDB" id="A0A1Y2G0J8"/>
<dbReference type="EMBL" id="MCGR01000007">
    <property type="protein sequence ID" value="ORY88995.1"/>
    <property type="molecule type" value="Genomic_DNA"/>
</dbReference>
<proteinExistence type="predicted"/>
<dbReference type="OrthoDB" id="2596605at2759"/>
<feature type="compositionally biased region" description="Polar residues" evidence="1">
    <location>
        <begin position="723"/>
        <end position="736"/>
    </location>
</feature>
<feature type="compositionally biased region" description="Low complexity" evidence="1">
    <location>
        <begin position="745"/>
        <end position="756"/>
    </location>
</feature>
<protein>
    <recommendedName>
        <fullName evidence="4">F-box domain-containing protein</fullName>
    </recommendedName>
</protein>
<feature type="compositionally biased region" description="Basic and acidic residues" evidence="1">
    <location>
        <begin position="851"/>
        <end position="877"/>
    </location>
</feature>
<accession>A0A1Y2G0J8</accession>
<dbReference type="Gene3D" id="3.80.10.10">
    <property type="entry name" value="Ribonuclease Inhibitor"/>
    <property type="match status" value="1"/>
</dbReference>
<feature type="region of interest" description="Disordered" evidence="1">
    <location>
        <begin position="119"/>
        <end position="159"/>
    </location>
</feature>
<feature type="compositionally biased region" description="Low complexity" evidence="1">
    <location>
        <begin position="935"/>
        <end position="944"/>
    </location>
</feature>